<dbReference type="OrthoDB" id="1929779at2759"/>
<feature type="region of interest" description="Disordered" evidence="1">
    <location>
        <begin position="109"/>
        <end position="207"/>
    </location>
</feature>
<evidence type="ECO:0000313" key="3">
    <source>
        <dbReference type="Proteomes" id="UP001165190"/>
    </source>
</evidence>
<organism evidence="2 3">
    <name type="scientific">Hibiscus trionum</name>
    <name type="common">Flower of an hour</name>
    <dbReference type="NCBI Taxonomy" id="183268"/>
    <lineage>
        <taxon>Eukaryota</taxon>
        <taxon>Viridiplantae</taxon>
        <taxon>Streptophyta</taxon>
        <taxon>Embryophyta</taxon>
        <taxon>Tracheophyta</taxon>
        <taxon>Spermatophyta</taxon>
        <taxon>Magnoliopsida</taxon>
        <taxon>eudicotyledons</taxon>
        <taxon>Gunneridae</taxon>
        <taxon>Pentapetalae</taxon>
        <taxon>rosids</taxon>
        <taxon>malvids</taxon>
        <taxon>Malvales</taxon>
        <taxon>Malvaceae</taxon>
        <taxon>Malvoideae</taxon>
        <taxon>Hibiscus</taxon>
    </lineage>
</organism>
<evidence type="ECO:0000313" key="2">
    <source>
        <dbReference type="EMBL" id="GMI77419.1"/>
    </source>
</evidence>
<protein>
    <submittedName>
        <fullName evidence="2">Uncharacterized protein</fullName>
    </submittedName>
</protein>
<gene>
    <name evidence="2" type="ORF">HRI_001411200</name>
</gene>
<dbReference type="GO" id="GO:0055028">
    <property type="term" value="C:cortical microtubule"/>
    <property type="evidence" value="ECO:0007669"/>
    <property type="project" value="TreeGrafter"/>
</dbReference>
<proteinExistence type="predicted"/>
<dbReference type="AlphaFoldDB" id="A0A9W7LU70"/>
<feature type="compositionally biased region" description="Polar residues" evidence="1">
    <location>
        <begin position="135"/>
        <end position="161"/>
    </location>
</feature>
<sequence length="342" mass="38501">MNGRMLERDEDLLLFRELHKRETDRIATLLQPVSDEFEPAPGNFALYRISSGKKGSGFQFFPDNNKNDYDWLKTPPATPLFPSLEMEANAAQPVFQRELPIIQPLSRFVGNGEKEPANYRPKSPNFKPKCPSNPPSYNRPTTQLVPKTNLKASPTLIQPTNYDPMKSKRTSKQANNKDGPIHILPENLSKNPNPTNKTNPRSRGVSPLARPMIPVEMRSSSAARGRLVHRNACSTTPKTPRQSCSPCVTRGRRVEEAKKEGRGTQILGSKMVERVMNARKSNSSVSIDESQSHAAIQKLRGETGGFARTKHLHTDIKRDSTQLGNFHRRRGQDLTKLFLDRE</sequence>
<reference evidence="2" key="1">
    <citation type="submission" date="2023-05" db="EMBL/GenBank/DDBJ databases">
        <title>Genome and transcriptome analyses reveal genes involved in the formation of fine ridges on petal epidermal cells in Hibiscus trionum.</title>
        <authorList>
            <person name="Koshimizu S."/>
            <person name="Masuda S."/>
            <person name="Ishii T."/>
            <person name="Shirasu K."/>
            <person name="Hoshino A."/>
            <person name="Arita M."/>
        </authorList>
    </citation>
    <scope>NUCLEOTIDE SEQUENCE</scope>
    <source>
        <strain evidence="2">Hamamatsu line</strain>
    </source>
</reference>
<comment type="caution">
    <text evidence="2">The sequence shown here is derived from an EMBL/GenBank/DDBJ whole genome shotgun (WGS) entry which is preliminary data.</text>
</comment>
<name>A0A9W7LU70_HIBTR</name>
<dbReference type="EMBL" id="BSYR01000013">
    <property type="protein sequence ID" value="GMI77419.1"/>
    <property type="molecule type" value="Genomic_DNA"/>
</dbReference>
<dbReference type="PANTHER" id="PTHR31949:SF6">
    <property type="entry name" value="DUF4005 DOMAIN-CONTAINING PROTEIN"/>
    <property type="match status" value="1"/>
</dbReference>
<accession>A0A9W7LU70</accession>
<dbReference type="GO" id="GO:0043622">
    <property type="term" value="P:cortical microtubule organization"/>
    <property type="evidence" value="ECO:0007669"/>
    <property type="project" value="TreeGrafter"/>
</dbReference>
<dbReference type="Proteomes" id="UP001165190">
    <property type="component" value="Unassembled WGS sequence"/>
</dbReference>
<keyword evidence="3" id="KW-1185">Reference proteome</keyword>
<dbReference type="PANTHER" id="PTHR31949">
    <property type="entry name" value="GASTRIC MUCIN-LIKE PROTEIN"/>
    <property type="match status" value="1"/>
</dbReference>
<evidence type="ECO:0000256" key="1">
    <source>
        <dbReference type="SAM" id="MobiDB-lite"/>
    </source>
</evidence>
<feature type="compositionally biased region" description="Low complexity" evidence="1">
    <location>
        <begin position="190"/>
        <end position="199"/>
    </location>
</feature>